<dbReference type="AlphaFoldDB" id="X0W7U5"/>
<feature type="non-terminal residue" evidence="1">
    <location>
        <position position="149"/>
    </location>
</feature>
<dbReference type="Gene3D" id="2.160.20.10">
    <property type="entry name" value="Single-stranded right-handed beta-helix, Pectin lyase-like"/>
    <property type="match status" value="1"/>
</dbReference>
<protein>
    <recommendedName>
        <fullName evidence="2">DUF1565 domain-containing protein</fullName>
    </recommendedName>
</protein>
<dbReference type="EMBL" id="BARS01030223">
    <property type="protein sequence ID" value="GAG19332.1"/>
    <property type="molecule type" value="Genomic_DNA"/>
</dbReference>
<gene>
    <name evidence="1" type="ORF">S01H1_47154</name>
</gene>
<name>X0W7U5_9ZZZZ</name>
<sequence length="149" mass="15959">MRNATFLIGLFAVFVAAPAHAILYVDGTSGNDGNAGTALAPVATIQEAVWRCSEPNHAGANRVYVMPGTYNGYMNEVRGCADANNIDNAEHVIVKSYDPTGDEVGYNWANTCINANRDGNAGGKVTALHCHIDLDQVKGWNNEAWKTAF</sequence>
<comment type="caution">
    <text evidence="1">The sequence shown here is derived from an EMBL/GenBank/DDBJ whole genome shotgun (WGS) entry which is preliminary data.</text>
</comment>
<evidence type="ECO:0008006" key="2">
    <source>
        <dbReference type="Google" id="ProtNLM"/>
    </source>
</evidence>
<dbReference type="SUPFAM" id="SSF51126">
    <property type="entry name" value="Pectin lyase-like"/>
    <property type="match status" value="1"/>
</dbReference>
<accession>X0W7U5</accession>
<dbReference type="InterPro" id="IPR011050">
    <property type="entry name" value="Pectin_lyase_fold/virulence"/>
</dbReference>
<dbReference type="InterPro" id="IPR012334">
    <property type="entry name" value="Pectin_lyas_fold"/>
</dbReference>
<organism evidence="1">
    <name type="scientific">marine sediment metagenome</name>
    <dbReference type="NCBI Taxonomy" id="412755"/>
    <lineage>
        <taxon>unclassified sequences</taxon>
        <taxon>metagenomes</taxon>
        <taxon>ecological metagenomes</taxon>
    </lineage>
</organism>
<proteinExistence type="predicted"/>
<reference evidence="1" key="1">
    <citation type="journal article" date="2014" name="Front. Microbiol.">
        <title>High frequency of phylogenetically diverse reductive dehalogenase-homologous genes in deep subseafloor sedimentary metagenomes.</title>
        <authorList>
            <person name="Kawai M."/>
            <person name="Futagami T."/>
            <person name="Toyoda A."/>
            <person name="Takaki Y."/>
            <person name="Nishi S."/>
            <person name="Hori S."/>
            <person name="Arai W."/>
            <person name="Tsubouchi T."/>
            <person name="Morono Y."/>
            <person name="Uchiyama I."/>
            <person name="Ito T."/>
            <person name="Fujiyama A."/>
            <person name="Inagaki F."/>
            <person name="Takami H."/>
        </authorList>
    </citation>
    <scope>NUCLEOTIDE SEQUENCE</scope>
    <source>
        <strain evidence="1">Expedition CK06-06</strain>
    </source>
</reference>
<evidence type="ECO:0000313" key="1">
    <source>
        <dbReference type="EMBL" id="GAG19332.1"/>
    </source>
</evidence>